<dbReference type="Pfam" id="PF13628">
    <property type="entry name" value="DUF4142"/>
    <property type="match status" value="1"/>
</dbReference>
<reference evidence="3" key="1">
    <citation type="journal article" date="2020" name="mSystems">
        <title>Genome- and Community-Level Interaction Insights into Carbon Utilization and Element Cycling Functions of Hydrothermarchaeota in Hydrothermal Sediment.</title>
        <authorList>
            <person name="Zhou Z."/>
            <person name="Liu Y."/>
            <person name="Xu W."/>
            <person name="Pan J."/>
            <person name="Luo Z.H."/>
            <person name="Li M."/>
        </authorList>
    </citation>
    <scope>NUCLEOTIDE SEQUENCE [LARGE SCALE GENOMIC DNA]</scope>
    <source>
        <strain evidence="3">HyVt-489</strain>
    </source>
</reference>
<evidence type="ECO:0000256" key="1">
    <source>
        <dbReference type="SAM" id="SignalP"/>
    </source>
</evidence>
<evidence type="ECO:0000259" key="2">
    <source>
        <dbReference type="Pfam" id="PF13628"/>
    </source>
</evidence>
<sequence length="188" mass="20413">MKTYIFPLIVTAVLSTAACETGYGTQPNAEAETALSPADLNDLEIAHVAYTADTIDIRYANIALKRSSNPEIHAFANTMIRDHTAVNELALALLDKLGAQAQDNFLSQKLNADADVIAAKLNGLSGKEFDQYYAENELGYHKAVNGLIENSFIPNIENAEVKELFEAGLEIFTGHQAHADMMVKALAE</sequence>
<dbReference type="Proteomes" id="UP000886042">
    <property type="component" value="Unassembled WGS sequence"/>
</dbReference>
<evidence type="ECO:0000313" key="3">
    <source>
        <dbReference type="EMBL" id="HFB55007.1"/>
    </source>
</evidence>
<keyword evidence="1" id="KW-0732">Signal</keyword>
<feature type="chain" id="PRO_5028137820" evidence="1">
    <location>
        <begin position="18"/>
        <end position="188"/>
    </location>
</feature>
<dbReference type="EMBL" id="DRMN01000243">
    <property type="protein sequence ID" value="HFB55007.1"/>
    <property type="molecule type" value="Genomic_DNA"/>
</dbReference>
<gene>
    <name evidence="3" type="ORF">ENJ46_03705</name>
</gene>
<dbReference type="InterPro" id="IPR025419">
    <property type="entry name" value="DUF4142"/>
</dbReference>
<dbReference type="PANTHER" id="PTHR38593">
    <property type="entry name" value="BLR2558 PROTEIN"/>
    <property type="match status" value="1"/>
</dbReference>
<feature type="domain" description="DUF4142" evidence="2">
    <location>
        <begin position="42"/>
        <end position="181"/>
    </location>
</feature>
<feature type="signal peptide" evidence="1">
    <location>
        <begin position="1"/>
        <end position="17"/>
    </location>
</feature>
<dbReference type="AlphaFoldDB" id="A0A7C3C355"/>
<organism evidence="3">
    <name type="scientific">Hellea balneolensis</name>
    <dbReference type="NCBI Taxonomy" id="287478"/>
    <lineage>
        <taxon>Bacteria</taxon>
        <taxon>Pseudomonadati</taxon>
        <taxon>Pseudomonadota</taxon>
        <taxon>Alphaproteobacteria</taxon>
        <taxon>Maricaulales</taxon>
        <taxon>Robiginitomaculaceae</taxon>
        <taxon>Hellea</taxon>
    </lineage>
</organism>
<dbReference type="Gene3D" id="1.20.1260.10">
    <property type="match status" value="1"/>
</dbReference>
<dbReference type="InterPro" id="IPR012347">
    <property type="entry name" value="Ferritin-like"/>
</dbReference>
<name>A0A7C3C355_9PROT</name>
<accession>A0A7C3C355</accession>
<protein>
    <submittedName>
        <fullName evidence="3">DUF4142 domain-containing protein</fullName>
    </submittedName>
</protein>
<dbReference type="PANTHER" id="PTHR38593:SF1">
    <property type="entry name" value="BLR2558 PROTEIN"/>
    <property type="match status" value="1"/>
</dbReference>
<comment type="caution">
    <text evidence="3">The sequence shown here is derived from an EMBL/GenBank/DDBJ whole genome shotgun (WGS) entry which is preliminary data.</text>
</comment>
<proteinExistence type="predicted"/>
<dbReference type="PROSITE" id="PS51257">
    <property type="entry name" value="PROKAR_LIPOPROTEIN"/>
    <property type="match status" value="1"/>
</dbReference>